<dbReference type="Pfam" id="PF08659">
    <property type="entry name" value="KR"/>
    <property type="match status" value="1"/>
</dbReference>
<dbReference type="EMBL" id="JAGPNK010000003">
    <property type="protein sequence ID" value="KAH7324402.1"/>
    <property type="molecule type" value="Genomic_DNA"/>
</dbReference>
<gene>
    <name evidence="12" type="ORF">B0I35DRAFT_161335</name>
</gene>
<dbReference type="InterPro" id="IPR013217">
    <property type="entry name" value="Methyltransf_12"/>
</dbReference>
<dbReference type="PROSITE" id="PS52019">
    <property type="entry name" value="PKS_MFAS_DH"/>
    <property type="match status" value="1"/>
</dbReference>
<dbReference type="PROSITE" id="PS52004">
    <property type="entry name" value="KS3_2"/>
    <property type="match status" value="1"/>
</dbReference>
<evidence type="ECO:0000256" key="1">
    <source>
        <dbReference type="ARBA" id="ARBA00022450"/>
    </source>
</evidence>
<dbReference type="Gene3D" id="3.40.366.10">
    <property type="entry name" value="Malonyl-Coenzyme A Acyl Carrier Protein, domain 2"/>
    <property type="match status" value="1"/>
</dbReference>
<keyword evidence="3" id="KW-0489">Methyltransferase</keyword>
<feature type="compositionally biased region" description="Polar residues" evidence="8">
    <location>
        <begin position="2540"/>
        <end position="2572"/>
    </location>
</feature>
<feature type="active site" description="Proton acceptor; for dehydratase activity" evidence="7">
    <location>
        <position position="977"/>
    </location>
</feature>
<dbReference type="SMART" id="SM00825">
    <property type="entry name" value="PKS_KS"/>
    <property type="match status" value="1"/>
</dbReference>
<dbReference type="GO" id="GO:0044550">
    <property type="term" value="P:secondary metabolite biosynthetic process"/>
    <property type="evidence" value="ECO:0007669"/>
    <property type="project" value="TreeGrafter"/>
</dbReference>
<dbReference type="InterPro" id="IPR020841">
    <property type="entry name" value="PKS_Beta-ketoAc_synthase_dom"/>
</dbReference>
<dbReference type="Pfam" id="PF02801">
    <property type="entry name" value="Ketoacyl-synt_C"/>
    <property type="match status" value="1"/>
</dbReference>
<dbReference type="InterPro" id="IPR016039">
    <property type="entry name" value="Thiolase-like"/>
</dbReference>
<dbReference type="InterPro" id="IPR013120">
    <property type="entry name" value="FAR_NAD-bd"/>
</dbReference>
<evidence type="ECO:0000256" key="8">
    <source>
        <dbReference type="SAM" id="MobiDB-lite"/>
    </source>
</evidence>
<dbReference type="InterPro" id="IPR036291">
    <property type="entry name" value="NAD(P)-bd_dom_sf"/>
</dbReference>
<keyword evidence="13" id="KW-1185">Reference proteome</keyword>
<feature type="region of interest" description="Disordered" evidence="8">
    <location>
        <begin position="2752"/>
        <end position="2774"/>
    </location>
</feature>
<feature type="active site" description="Proton donor; for dehydratase activity" evidence="7">
    <location>
        <position position="1157"/>
    </location>
</feature>
<dbReference type="SUPFAM" id="SSF52151">
    <property type="entry name" value="FabD/lysophospholipase-like"/>
    <property type="match status" value="1"/>
</dbReference>
<dbReference type="GO" id="GO:0004315">
    <property type="term" value="F:3-oxoacyl-[acyl-carrier-protein] synthase activity"/>
    <property type="evidence" value="ECO:0007669"/>
    <property type="project" value="InterPro"/>
</dbReference>
<evidence type="ECO:0000256" key="5">
    <source>
        <dbReference type="ARBA" id="ARBA00023002"/>
    </source>
</evidence>
<name>A0A8K0SW00_9HYPO</name>
<dbReference type="Gene3D" id="3.10.129.110">
    <property type="entry name" value="Polyketide synthase dehydratase"/>
    <property type="match status" value="1"/>
</dbReference>
<dbReference type="Proteomes" id="UP000813444">
    <property type="component" value="Unassembled WGS sequence"/>
</dbReference>
<dbReference type="OrthoDB" id="329835at2759"/>
<feature type="region of interest" description="C-terminal hotdog fold" evidence="7">
    <location>
        <begin position="1095"/>
        <end position="1259"/>
    </location>
</feature>
<dbReference type="InterPro" id="IPR020807">
    <property type="entry name" value="PKS_DH"/>
</dbReference>
<keyword evidence="5" id="KW-0560">Oxidoreductase</keyword>
<dbReference type="InterPro" id="IPR049552">
    <property type="entry name" value="PKS_DH_N"/>
</dbReference>
<keyword evidence="2" id="KW-0597">Phosphoprotein</keyword>
<feature type="domain" description="PKS/mFAS DH" evidence="11">
    <location>
        <begin position="945"/>
        <end position="1259"/>
    </location>
</feature>
<dbReference type="Pfam" id="PF16197">
    <property type="entry name" value="KAsynt_C_assoc"/>
    <property type="match status" value="1"/>
</dbReference>
<dbReference type="InterPro" id="IPR057326">
    <property type="entry name" value="KR_dom"/>
</dbReference>
<dbReference type="Pfam" id="PF00109">
    <property type="entry name" value="ketoacyl-synt"/>
    <property type="match status" value="1"/>
</dbReference>
<evidence type="ECO:0000259" key="9">
    <source>
        <dbReference type="PROSITE" id="PS50075"/>
    </source>
</evidence>
<dbReference type="PANTHER" id="PTHR43775:SF20">
    <property type="entry name" value="HYBRID PKS-NRPS SYNTHETASE APDA"/>
    <property type="match status" value="1"/>
</dbReference>
<dbReference type="InterPro" id="IPR006162">
    <property type="entry name" value="Ppantetheine_attach_site"/>
</dbReference>
<dbReference type="Pfam" id="PF21089">
    <property type="entry name" value="PKS_DH_N"/>
    <property type="match status" value="1"/>
</dbReference>
<evidence type="ECO:0000256" key="7">
    <source>
        <dbReference type="PROSITE-ProRule" id="PRU01363"/>
    </source>
</evidence>
<dbReference type="InterPro" id="IPR014031">
    <property type="entry name" value="Ketoacyl_synth_C"/>
</dbReference>
<feature type="domain" description="Ketosynthase family 3 (KS3)" evidence="10">
    <location>
        <begin position="9"/>
        <end position="443"/>
    </location>
</feature>
<dbReference type="Pfam" id="PF07993">
    <property type="entry name" value="NAD_binding_4"/>
    <property type="match status" value="1"/>
</dbReference>
<sequence>MAKTVSSPKEPIAVVGSGCRFAGDVSTPSALWDLLRNPKDVQSEIPRERFNARSFYHENNAHHGHANVKHSYLLQDDVAAFDAEFFGIKPIEAQAIDPQQRLLMETVYESLESAGLSLESLRGSDTSVYVGVMCYDYEALQLRDLQETPTYMATGTGHSILSNRLSYIFDWHGPSITLDTACSSSLVAVHMAVQTLRAGDSKVAVACGSNLQLGPENFILESKLKMLSPDGRSRMWDADANGYARGDGVAAVVLKTLSQAIADGDHIECLIRETGLNQDGATTGITMPSSVAQKALIHSTYARAGLDLNVTEDRPQFFEAHGTGTPAGDPIEAEAIAKAFFGDEMTPRPDISHPLYVGSIKTVLGHTEGTAGIAALLKASLALQNSTIPPNLLFNRLSESVAPFYSNLEIATIAKPWPATAVRRASVNSFGFGGANAHAIIENYNSDSGAAYPLSGEAIFSPFVFSATSERSLRETLAAYAEFLDKHPDTSAQDLAYTLRHRRTVFPIRAQFSVDSLGDLQSQILSSLERGDFATRALAASKRESPKLLGVFTGQGAQYGRMGAELIEKSSAARKVIQELESHLAGLPGADRPRWSLQAEILADAKTSRVAEAAIAQPLCTAVQIVVVDLLKAAGVGFSAVVGHSSGEIAAAYAAGYLTARDAIVIAYYRGLRVGLAASPNGAEIKGAMMALGTSMEDAEDLCSMDEFAGRVAVAASNSPSSVTVSGDEDAIDQLQVIAEEENMFNRKLRVDRAYHSAHMLPCRDSYIDSIRASGVKALQPSSSNCTWFSSVYNKPVSQDNIDSLGLSDVYWAENMTRPVLFSQAITTALLSGTAFDVAIEVGPHAALKGPASQTIQEVLQKEIPYTGTLARGNSSVRSMASCLGFLWTRLDKQSIDLEAYSNAASPRFNTLLKGLPSYQWSHEARHWHESRRSRKMRLRDELPHHLLGDADADSSPHAYRWRNLLRISEMEWLSGHRVQDQTVFPAAGYMATALEAAMAVARGAGKTVALVEVENFYIHQAVAFNESEAGIEVLVSLHNIDRSLPGKITASFTYSAHADDSDNLTLAASASVTILLGKESPSLFAQRPPMAPHTIALDSERFYTSLADLGYEFTGPFQSLTNLRRKHNFSTVAARLLTEEDVKDASELLIHPAELDASFQAMILAAAYPYDDMLRTIHLPTSIERIRFNPAVLASSRAADSTQYAAVDASLRTSTGHPDQEGQGGYTGDCTVYFPASPHAAIQVQGVTMLPLGALTSKDDRKVFTTTHWVKSSPDLDAASAATRTRQEHREMVSMLERISTFYLAKFDALVPDESPFRVIGDPDNDAFGYYLNFARHTTEMVKRGEHPWVKKEWLDDSPEELMRASDEHEQKYPLLTPDIKIMHLVGQQMPRVFRGETTMIQEFRESGLLDGYYANGYGFTHMTKWMSNVLAELALKDPHMNILEVGAGTGGATRSILPALANDFQTYTFTDVSSAFFENAEGVFAEWKERMRYKVFDLERDPLEQGYVEGSYDVVVGSLVVHATAELEKTMRNIRRLLKPGGWLVISEGSDTCSTGGFIFGPLSGWWLGFPEGRELTPMVPREHWDRILRKTGFSGVDSVTPYDQETVYGVMCWAAQAVDDQISFLREPLGASTIPSIGTMKHAVIVGGKTSETAGLVQGLKSMLDKIAPTTSTYKSLADVDYSLMNEETAVISLVDLDEPILRDPTPESWSHIKAMFTSGKTLLWVTTGREDINQLPHTDMTIGFGRAARYETDDLHLQFIDVPEPSTALEIIASSLVRLHAASKIPEDKKKGLLWPVETELIVDKGGRLLVPRLRPATELNDRYNSKSRPITRDVDIRETRTSLLRTSAGEYAAKEIPGFAAAATGSLELRVEKSLVSAIKTRVGHLFLVVGEDKNEPGAKYLAFTDRLLSLLDVAPGSAVKLPSETADTDVLLNLAAAYIVAEAIISTVASGQTLLVHNAPSLVAQAIEFSSGGNAVGRVLYTMDEDGELAVPNGLTCIKLPPYISHVDIENVLPPLSSLGSVTGLSNHVLRPSFNEKTLLASLPGHVRRESSETLFSRTGHCAVDASSSASVLKDTLEKAVRFVAAASSTAPPSTIQLLDLLDGGNKDELDPATVIDWSSAPSQLSARVSRLDSSPMFLPDKTYWMVGLSGALGISLVDWAITRGARYLVVTSRNPHISSEWIDNHAKNGVVVSAMACDVTDEPRLKALYQQIVDSMPPIQGVLNGAMVLRDVTIANMSFTDLVTVTRPKVLGSTYLDRIFRSHPHTLDWFIMFSSVNCIIGNTGQANYAAANSFMCALAAKRRREGLPGVALNIGAIIGAGYMERESSKTLDLAVAKMAMMHLSEEDYHQIFVEGVAAAPADSTYGPELTTGLLDVPMNAAGGPPWVADPKFGSLLVHSNGDNGDDDGAQASAASLQDQLKACKNRSQLFDLIQERFAVQLRKMLQMTTPDEELMGMRSSEIGLDSLVSVDIRGWFLKNFKVGIPVLKIMGNEAMSSLVQHAAESMSAELLPGLEDQPSEEADSPIAPDGSVSKDTLPSATATSSVEDAQSEGSTPRTPLSGTIDSEQSYRRNKVYLLHDGSIDYAQECAPPADFAYLADAAHGLPPPKSQPEVIVLTGATGLLGHHLLSHLLSLPSVKKVICLAVRRLPSRLASGRLPAPSSRVEYYEGELSLPGLGLSEASAESIFAEADAVIHNGADTSHLKYYAAMLAPNVLSTQFLARACLPRRIPIHYVSTVGVGMLSPGGRKDDFRPGPTGEAPPPADGSHGYAASKWVCEHFLETLSLQHGLPVCVHRPSTILREGADAEGVEAQMDWINALIDYSRRLQAVPRVTRTVGSLDFVTIKSIVRDINGAVLQGPVDAKKPRYFHNVGDVVMSLQTLQESIHLLDDSETGVGGKGKTQYRVMKMDDWVDASTVEGLHPAVASLIEMLEERDIIFPRLLRA</sequence>
<dbReference type="SUPFAM" id="SSF51735">
    <property type="entry name" value="NAD(P)-binding Rossmann-fold domains"/>
    <property type="match status" value="2"/>
</dbReference>
<dbReference type="GO" id="GO:0008168">
    <property type="term" value="F:methyltransferase activity"/>
    <property type="evidence" value="ECO:0007669"/>
    <property type="project" value="UniProtKB-KW"/>
</dbReference>
<evidence type="ECO:0000256" key="2">
    <source>
        <dbReference type="ARBA" id="ARBA00022553"/>
    </source>
</evidence>
<keyword evidence="1" id="KW-0596">Phosphopantetheine</keyword>
<dbReference type="SUPFAM" id="SSF53901">
    <property type="entry name" value="Thiolase-like"/>
    <property type="match status" value="1"/>
</dbReference>
<dbReference type="InterPro" id="IPR029063">
    <property type="entry name" value="SAM-dependent_MTases_sf"/>
</dbReference>
<dbReference type="SMART" id="SM00822">
    <property type="entry name" value="PKS_KR"/>
    <property type="match status" value="1"/>
</dbReference>
<proteinExistence type="predicted"/>
<evidence type="ECO:0000256" key="3">
    <source>
        <dbReference type="ARBA" id="ARBA00022603"/>
    </source>
</evidence>
<dbReference type="InterPro" id="IPR001227">
    <property type="entry name" value="Ac_transferase_dom_sf"/>
</dbReference>
<dbReference type="GO" id="GO:0004312">
    <property type="term" value="F:fatty acid synthase activity"/>
    <property type="evidence" value="ECO:0007669"/>
    <property type="project" value="TreeGrafter"/>
</dbReference>
<dbReference type="Gene3D" id="3.30.70.3290">
    <property type="match status" value="1"/>
</dbReference>
<dbReference type="InterPro" id="IPR050091">
    <property type="entry name" value="PKS_NRPS_Biosynth_Enz"/>
</dbReference>
<dbReference type="FunFam" id="3.40.47.10:FF:000019">
    <property type="entry name" value="Polyketide synthase type I"/>
    <property type="match status" value="1"/>
</dbReference>
<accession>A0A8K0SW00</accession>
<dbReference type="CDD" id="cd02440">
    <property type="entry name" value="AdoMet_MTases"/>
    <property type="match status" value="1"/>
</dbReference>
<evidence type="ECO:0000256" key="4">
    <source>
        <dbReference type="ARBA" id="ARBA00022679"/>
    </source>
</evidence>
<dbReference type="Pfam" id="PF08242">
    <property type="entry name" value="Methyltransf_12"/>
    <property type="match status" value="1"/>
</dbReference>
<dbReference type="GO" id="GO:0016491">
    <property type="term" value="F:oxidoreductase activity"/>
    <property type="evidence" value="ECO:0007669"/>
    <property type="project" value="UniProtKB-KW"/>
</dbReference>
<protein>
    <submittedName>
        <fullName evidence="12">Polyketide synthase PksF</fullName>
    </submittedName>
</protein>
<keyword evidence="4" id="KW-0808">Transferase</keyword>
<dbReference type="InterPro" id="IPR014030">
    <property type="entry name" value="Ketoacyl_synth_N"/>
</dbReference>
<reference evidence="12" key="1">
    <citation type="journal article" date="2021" name="Nat. Commun.">
        <title>Genetic determinants of endophytism in the Arabidopsis root mycobiome.</title>
        <authorList>
            <person name="Mesny F."/>
            <person name="Miyauchi S."/>
            <person name="Thiergart T."/>
            <person name="Pickel B."/>
            <person name="Atanasova L."/>
            <person name="Karlsson M."/>
            <person name="Huettel B."/>
            <person name="Barry K.W."/>
            <person name="Haridas S."/>
            <person name="Chen C."/>
            <person name="Bauer D."/>
            <person name="Andreopoulos W."/>
            <person name="Pangilinan J."/>
            <person name="LaButti K."/>
            <person name="Riley R."/>
            <person name="Lipzen A."/>
            <person name="Clum A."/>
            <person name="Drula E."/>
            <person name="Henrissat B."/>
            <person name="Kohler A."/>
            <person name="Grigoriev I.V."/>
            <person name="Martin F.M."/>
            <person name="Hacquard S."/>
        </authorList>
    </citation>
    <scope>NUCLEOTIDE SEQUENCE</scope>
    <source>
        <strain evidence="12">MPI-CAGE-CH-0235</strain>
    </source>
</reference>
<keyword evidence="6" id="KW-0511">Multifunctional enzyme</keyword>
<dbReference type="InterPro" id="IPR032821">
    <property type="entry name" value="PKS_assoc"/>
</dbReference>
<dbReference type="CDD" id="cd00833">
    <property type="entry name" value="PKS"/>
    <property type="match status" value="1"/>
</dbReference>
<dbReference type="GO" id="GO:0032259">
    <property type="term" value="P:methylation"/>
    <property type="evidence" value="ECO:0007669"/>
    <property type="project" value="UniProtKB-KW"/>
</dbReference>
<evidence type="ECO:0000313" key="13">
    <source>
        <dbReference type="Proteomes" id="UP000813444"/>
    </source>
</evidence>
<feature type="region of interest" description="N-terminal hotdog fold" evidence="7">
    <location>
        <begin position="945"/>
        <end position="1080"/>
    </location>
</feature>
<dbReference type="InterPro" id="IPR049900">
    <property type="entry name" value="PKS_mFAS_DH"/>
</dbReference>
<comment type="caution">
    <text evidence="12">The sequence shown here is derived from an EMBL/GenBank/DDBJ whole genome shotgun (WGS) entry which is preliminary data.</text>
</comment>
<evidence type="ECO:0000313" key="12">
    <source>
        <dbReference type="EMBL" id="KAH7324402.1"/>
    </source>
</evidence>
<dbReference type="Pfam" id="PF14765">
    <property type="entry name" value="PS-DH"/>
    <property type="match status" value="1"/>
</dbReference>
<dbReference type="Gene3D" id="3.40.50.720">
    <property type="entry name" value="NAD(P)-binding Rossmann-like Domain"/>
    <property type="match status" value="2"/>
</dbReference>
<organism evidence="12 13">
    <name type="scientific">Stachybotrys elegans</name>
    <dbReference type="NCBI Taxonomy" id="80388"/>
    <lineage>
        <taxon>Eukaryota</taxon>
        <taxon>Fungi</taxon>
        <taxon>Dikarya</taxon>
        <taxon>Ascomycota</taxon>
        <taxon>Pezizomycotina</taxon>
        <taxon>Sordariomycetes</taxon>
        <taxon>Hypocreomycetidae</taxon>
        <taxon>Hypocreales</taxon>
        <taxon>Stachybotryaceae</taxon>
        <taxon>Stachybotrys</taxon>
    </lineage>
</organism>
<feature type="domain" description="Carrier" evidence="9">
    <location>
        <begin position="2434"/>
        <end position="2513"/>
    </location>
</feature>
<dbReference type="Gene3D" id="3.40.50.150">
    <property type="entry name" value="Vaccinia Virus protein VP39"/>
    <property type="match status" value="1"/>
</dbReference>
<dbReference type="InterPro" id="IPR014043">
    <property type="entry name" value="Acyl_transferase_dom"/>
</dbReference>
<dbReference type="Gene3D" id="3.40.47.10">
    <property type="match status" value="1"/>
</dbReference>
<dbReference type="PROSITE" id="PS50075">
    <property type="entry name" value="CARRIER"/>
    <property type="match status" value="1"/>
</dbReference>
<dbReference type="PANTHER" id="PTHR43775">
    <property type="entry name" value="FATTY ACID SYNTHASE"/>
    <property type="match status" value="1"/>
</dbReference>
<feature type="region of interest" description="Disordered" evidence="8">
    <location>
        <begin position="2522"/>
        <end position="2572"/>
    </location>
</feature>
<dbReference type="SUPFAM" id="SSF53335">
    <property type="entry name" value="S-adenosyl-L-methionine-dependent methyltransferases"/>
    <property type="match status" value="1"/>
</dbReference>
<dbReference type="SMART" id="SM00826">
    <property type="entry name" value="PKS_DH"/>
    <property type="match status" value="1"/>
</dbReference>
<dbReference type="InterPro" id="IPR009081">
    <property type="entry name" value="PP-bd_ACP"/>
</dbReference>
<evidence type="ECO:0000256" key="6">
    <source>
        <dbReference type="ARBA" id="ARBA00023268"/>
    </source>
</evidence>
<dbReference type="PROSITE" id="PS00606">
    <property type="entry name" value="KS3_1"/>
    <property type="match status" value="1"/>
</dbReference>
<dbReference type="SUPFAM" id="SSF55048">
    <property type="entry name" value="Probable ACP-binding domain of malonyl-CoA ACP transacylase"/>
    <property type="match status" value="1"/>
</dbReference>
<dbReference type="InterPro" id="IPR016035">
    <property type="entry name" value="Acyl_Trfase/lysoPLipase"/>
</dbReference>
<dbReference type="GO" id="GO:0006633">
    <property type="term" value="P:fatty acid biosynthetic process"/>
    <property type="evidence" value="ECO:0007669"/>
    <property type="project" value="InterPro"/>
</dbReference>
<dbReference type="InterPro" id="IPR049551">
    <property type="entry name" value="PKS_DH_C"/>
</dbReference>
<evidence type="ECO:0000259" key="11">
    <source>
        <dbReference type="PROSITE" id="PS52019"/>
    </source>
</evidence>
<dbReference type="SMART" id="SM00827">
    <property type="entry name" value="PKS_AT"/>
    <property type="match status" value="1"/>
</dbReference>
<evidence type="ECO:0000259" key="10">
    <source>
        <dbReference type="PROSITE" id="PS52004"/>
    </source>
</evidence>
<dbReference type="PROSITE" id="PS00012">
    <property type="entry name" value="PHOSPHOPANTETHEINE"/>
    <property type="match status" value="1"/>
</dbReference>
<dbReference type="InterPro" id="IPR016036">
    <property type="entry name" value="Malonyl_transacylase_ACP-bd"/>
</dbReference>
<dbReference type="InterPro" id="IPR013968">
    <property type="entry name" value="PKS_KR"/>
</dbReference>
<dbReference type="Pfam" id="PF00698">
    <property type="entry name" value="Acyl_transf_1"/>
    <property type="match status" value="1"/>
</dbReference>
<dbReference type="InterPro" id="IPR042104">
    <property type="entry name" value="PKS_dehydratase_sf"/>
</dbReference>
<dbReference type="InterPro" id="IPR018201">
    <property type="entry name" value="Ketoacyl_synth_AS"/>
</dbReference>